<dbReference type="Proteomes" id="UP000299102">
    <property type="component" value="Unassembled WGS sequence"/>
</dbReference>
<feature type="compositionally biased region" description="Basic and acidic residues" evidence="1">
    <location>
        <begin position="84"/>
        <end position="100"/>
    </location>
</feature>
<dbReference type="OrthoDB" id="10017160at2759"/>
<sequence length="115" mass="13663">MKLHPFIIFKPVYNWFNEFKRFRTNALTRDLREGGLSMATAEDNISVVSFMINIDKRLTYQQIWTSLGIAPSKSKPNLVVESKLQTERREESNVETERGQNRKLNQDWNQEWDQN</sequence>
<evidence type="ECO:0000256" key="1">
    <source>
        <dbReference type="SAM" id="MobiDB-lite"/>
    </source>
</evidence>
<accession>A0A4C1WGT4</accession>
<name>A0A4C1WGT4_EUMVA</name>
<feature type="region of interest" description="Disordered" evidence="1">
    <location>
        <begin position="77"/>
        <end position="115"/>
    </location>
</feature>
<organism evidence="2 3">
    <name type="scientific">Eumeta variegata</name>
    <name type="common">Bagworm moth</name>
    <name type="synonym">Eumeta japonica</name>
    <dbReference type="NCBI Taxonomy" id="151549"/>
    <lineage>
        <taxon>Eukaryota</taxon>
        <taxon>Metazoa</taxon>
        <taxon>Ecdysozoa</taxon>
        <taxon>Arthropoda</taxon>
        <taxon>Hexapoda</taxon>
        <taxon>Insecta</taxon>
        <taxon>Pterygota</taxon>
        <taxon>Neoptera</taxon>
        <taxon>Endopterygota</taxon>
        <taxon>Lepidoptera</taxon>
        <taxon>Glossata</taxon>
        <taxon>Ditrysia</taxon>
        <taxon>Tineoidea</taxon>
        <taxon>Psychidae</taxon>
        <taxon>Oiketicinae</taxon>
        <taxon>Eumeta</taxon>
    </lineage>
</organism>
<comment type="caution">
    <text evidence="2">The sequence shown here is derived from an EMBL/GenBank/DDBJ whole genome shotgun (WGS) entry which is preliminary data.</text>
</comment>
<dbReference type="EMBL" id="BGZK01000564">
    <property type="protein sequence ID" value="GBP50371.1"/>
    <property type="molecule type" value="Genomic_DNA"/>
</dbReference>
<keyword evidence="3" id="KW-1185">Reference proteome</keyword>
<feature type="compositionally biased region" description="Polar residues" evidence="1">
    <location>
        <begin position="102"/>
        <end position="115"/>
    </location>
</feature>
<dbReference type="AlphaFoldDB" id="A0A4C1WGT4"/>
<evidence type="ECO:0000313" key="3">
    <source>
        <dbReference type="Proteomes" id="UP000299102"/>
    </source>
</evidence>
<reference evidence="2 3" key="1">
    <citation type="journal article" date="2019" name="Commun. Biol.">
        <title>The bagworm genome reveals a unique fibroin gene that provides high tensile strength.</title>
        <authorList>
            <person name="Kono N."/>
            <person name="Nakamura H."/>
            <person name="Ohtoshi R."/>
            <person name="Tomita M."/>
            <person name="Numata K."/>
            <person name="Arakawa K."/>
        </authorList>
    </citation>
    <scope>NUCLEOTIDE SEQUENCE [LARGE SCALE GENOMIC DNA]</scope>
</reference>
<gene>
    <name evidence="2" type="ORF">EVAR_32616_1</name>
</gene>
<protein>
    <submittedName>
        <fullName evidence="2">Uncharacterized protein</fullName>
    </submittedName>
</protein>
<proteinExistence type="predicted"/>
<evidence type="ECO:0000313" key="2">
    <source>
        <dbReference type="EMBL" id="GBP50371.1"/>
    </source>
</evidence>